<evidence type="ECO:0000313" key="1">
    <source>
        <dbReference type="EMBL" id="CAF1688637.1"/>
    </source>
</evidence>
<name>A0A816HKQ7_9BILA</name>
<sequence>MSGARLGAAFRH</sequence>
<evidence type="ECO:0000313" key="2">
    <source>
        <dbReference type="EMBL" id="CAF4054555.1"/>
    </source>
</evidence>
<dbReference type="EMBL" id="CAJOBC010022202">
    <property type="protein sequence ID" value="CAF4054555.1"/>
    <property type="molecule type" value="Genomic_DNA"/>
</dbReference>
<reference evidence="1" key="1">
    <citation type="submission" date="2021-02" db="EMBL/GenBank/DDBJ databases">
        <authorList>
            <person name="Nowell W R."/>
        </authorList>
    </citation>
    <scope>NUCLEOTIDE SEQUENCE</scope>
</reference>
<dbReference type="EMBL" id="CAJNOQ010074425">
    <property type="protein sequence ID" value="CAF1688637.1"/>
    <property type="molecule type" value="Genomic_DNA"/>
</dbReference>
<protein>
    <submittedName>
        <fullName evidence="1">Uncharacterized protein</fullName>
    </submittedName>
</protein>
<keyword evidence="3" id="KW-1185">Reference proteome</keyword>
<dbReference type="Proteomes" id="UP000681722">
    <property type="component" value="Unassembled WGS sequence"/>
</dbReference>
<gene>
    <name evidence="1" type="ORF">GPM918_LOCUS46806</name>
    <name evidence="2" type="ORF">SRO942_LOCUS27221</name>
</gene>
<dbReference type="Proteomes" id="UP000663829">
    <property type="component" value="Unassembled WGS sequence"/>
</dbReference>
<organism evidence="1 3">
    <name type="scientific">Didymodactylos carnosus</name>
    <dbReference type="NCBI Taxonomy" id="1234261"/>
    <lineage>
        <taxon>Eukaryota</taxon>
        <taxon>Metazoa</taxon>
        <taxon>Spiralia</taxon>
        <taxon>Gnathifera</taxon>
        <taxon>Rotifera</taxon>
        <taxon>Eurotatoria</taxon>
        <taxon>Bdelloidea</taxon>
        <taxon>Philodinida</taxon>
        <taxon>Philodinidae</taxon>
        <taxon>Didymodactylos</taxon>
    </lineage>
</organism>
<evidence type="ECO:0000313" key="3">
    <source>
        <dbReference type="Proteomes" id="UP000663829"/>
    </source>
</evidence>
<comment type="caution">
    <text evidence="1">The sequence shown here is derived from an EMBL/GenBank/DDBJ whole genome shotgun (WGS) entry which is preliminary data.</text>
</comment>
<accession>A0A816HKQ7</accession>
<proteinExistence type="predicted"/>
<feature type="non-terminal residue" evidence="1">
    <location>
        <position position="12"/>
    </location>
</feature>